<dbReference type="Pfam" id="PF09994">
    <property type="entry name" value="T6SS_Tle1-like_cat"/>
    <property type="match status" value="1"/>
</dbReference>
<feature type="region of interest" description="Disordered" evidence="1">
    <location>
        <begin position="76"/>
        <end position="96"/>
    </location>
</feature>
<gene>
    <name evidence="4" type="ORF">B0A62_17520</name>
    <name evidence="3" type="ORF">IW20_02185</name>
</gene>
<protein>
    <recommendedName>
        <fullName evidence="2">T6SS Phospholipase effector Tle1-like catalytic domain-containing protein</fullName>
    </recommendedName>
</protein>
<feature type="compositionally biased region" description="Basic and acidic residues" evidence="1">
    <location>
        <begin position="80"/>
        <end position="95"/>
    </location>
</feature>
<dbReference type="AlphaFoldDB" id="A0A086ATE5"/>
<accession>A0A086ATE5</accession>
<dbReference type="STRING" id="991.IW20_02185"/>
<feature type="domain" description="T6SS Phospholipase effector Tle1-like catalytic" evidence="2">
    <location>
        <begin position="67"/>
        <end position="337"/>
    </location>
</feature>
<evidence type="ECO:0000256" key="1">
    <source>
        <dbReference type="SAM" id="MobiDB-lite"/>
    </source>
</evidence>
<dbReference type="EMBL" id="MUGY01000025">
    <property type="protein sequence ID" value="OXA91476.1"/>
    <property type="molecule type" value="Genomic_DNA"/>
</dbReference>
<evidence type="ECO:0000313" key="4">
    <source>
        <dbReference type="EMBL" id="OXA91476.1"/>
    </source>
</evidence>
<reference evidence="4 6" key="2">
    <citation type="submission" date="2016-11" db="EMBL/GenBank/DDBJ databases">
        <title>Whole genomes of Flavobacteriaceae.</title>
        <authorList>
            <person name="Stine C."/>
            <person name="Li C."/>
            <person name="Tadesse D."/>
        </authorList>
    </citation>
    <scope>NUCLEOTIDE SEQUENCE [LARGE SCALE GENOMIC DNA]</scope>
    <source>
        <strain evidence="4 6">ATCC 29551</strain>
    </source>
</reference>
<evidence type="ECO:0000313" key="3">
    <source>
        <dbReference type="EMBL" id="KFF19959.1"/>
    </source>
</evidence>
<comment type="caution">
    <text evidence="3">The sequence shown here is derived from an EMBL/GenBank/DDBJ whole genome shotgun (WGS) entry which is preliminary data.</text>
</comment>
<dbReference type="PANTHER" id="PTHR33840">
    <property type="match status" value="1"/>
</dbReference>
<dbReference type="eggNOG" id="COG3673">
    <property type="taxonomic scope" value="Bacteria"/>
</dbReference>
<dbReference type="EMBL" id="JPRM01000002">
    <property type="protein sequence ID" value="KFF19959.1"/>
    <property type="molecule type" value="Genomic_DNA"/>
</dbReference>
<dbReference type="OrthoDB" id="4378831at2"/>
<dbReference type="RefSeq" id="WP_035618106.1">
    <property type="nucleotide sequence ID" value="NZ_JBEWQG010000030.1"/>
</dbReference>
<evidence type="ECO:0000259" key="2">
    <source>
        <dbReference type="Pfam" id="PF09994"/>
    </source>
</evidence>
<name>A0A086ATE5_FLAHY</name>
<dbReference type="Proteomes" id="UP000028712">
    <property type="component" value="Unassembled WGS sequence"/>
</dbReference>
<dbReference type="Proteomes" id="UP000198424">
    <property type="component" value="Unassembled WGS sequence"/>
</dbReference>
<evidence type="ECO:0000313" key="6">
    <source>
        <dbReference type="Proteomes" id="UP000198424"/>
    </source>
</evidence>
<dbReference type="InterPro" id="IPR018712">
    <property type="entry name" value="Tle1-like_cat"/>
</dbReference>
<dbReference type="PANTHER" id="PTHR33840:SF1">
    <property type="entry name" value="TLE1 PHOSPHOLIPASE DOMAIN-CONTAINING PROTEIN"/>
    <property type="match status" value="1"/>
</dbReference>
<sequence length="340" mass="37347">MGITRIIGGTLTKTAKGNIDIRATKGDVNFIAAEHNNWHGEEGGIIHHDYEPLHPVDSLKKSITITLNIFFDGTQNNKTNTEKGKDHKKSNHEDDSFTNDFSNVARGYDAIDPTSSFQKALYIEGIGTEDLESDDVFPDIAIGMGDRGVVAKVIKACVKAPERLEKYKDDEIDILFVNVYGFSRGAAAARHFLYVANSAAIIEATQDDTVLIKAPGTYQGMKSTDFYFSIPSSPLLGKHGYFAACLLKNEFNIKSIQINFVGLYDTVSSHGFYHGNDVKDLHLTAIKKARFALQLSADDEYRENFDLTDITSAGLRGLELTLPGVHSDIGGSYPNNATEI</sequence>
<proteinExistence type="predicted"/>
<reference evidence="3 5" key="1">
    <citation type="submission" date="2014-07" db="EMBL/GenBank/DDBJ databases">
        <title>Genome of Flavobacterium hydatis DSM 2063.</title>
        <authorList>
            <person name="Pipes S.E."/>
            <person name="Stropko S.J."/>
            <person name="Newman J.D."/>
        </authorList>
    </citation>
    <scope>NUCLEOTIDE SEQUENCE [LARGE SCALE GENOMIC DNA]</scope>
    <source>
        <strain evidence="3 5">DSM 2063</strain>
    </source>
</reference>
<organism evidence="3 5">
    <name type="scientific">Flavobacterium hydatis</name>
    <name type="common">Cytophaga aquatilis</name>
    <dbReference type="NCBI Taxonomy" id="991"/>
    <lineage>
        <taxon>Bacteria</taxon>
        <taxon>Pseudomonadati</taxon>
        <taxon>Bacteroidota</taxon>
        <taxon>Flavobacteriia</taxon>
        <taxon>Flavobacteriales</taxon>
        <taxon>Flavobacteriaceae</taxon>
        <taxon>Flavobacterium</taxon>
    </lineage>
</organism>
<keyword evidence="6" id="KW-1185">Reference proteome</keyword>
<evidence type="ECO:0000313" key="5">
    <source>
        <dbReference type="Proteomes" id="UP000028712"/>
    </source>
</evidence>